<name>A0A915NC12_9BILA</name>
<dbReference type="Proteomes" id="UP000887560">
    <property type="component" value="Unplaced"/>
</dbReference>
<protein>
    <submittedName>
        <fullName evidence="3">Uncharacterized protein</fullName>
    </submittedName>
</protein>
<evidence type="ECO:0000313" key="2">
    <source>
        <dbReference type="Proteomes" id="UP000887560"/>
    </source>
</evidence>
<evidence type="ECO:0000256" key="1">
    <source>
        <dbReference type="SAM" id="SignalP"/>
    </source>
</evidence>
<organism evidence="2 3">
    <name type="scientific">Meloidogyne floridensis</name>
    <dbReference type="NCBI Taxonomy" id="298350"/>
    <lineage>
        <taxon>Eukaryota</taxon>
        <taxon>Metazoa</taxon>
        <taxon>Ecdysozoa</taxon>
        <taxon>Nematoda</taxon>
        <taxon>Chromadorea</taxon>
        <taxon>Rhabditida</taxon>
        <taxon>Tylenchina</taxon>
        <taxon>Tylenchomorpha</taxon>
        <taxon>Tylenchoidea</taxon>
        <taxon>Meloidogynidae</taxon>
        <taxon>Meloidogyninae</taxon>
        <taxon>Meloidogyne</taxon>
    </lineage>
</organism>
<evidence type="ECO:0000313" key="3">
    <source>
        <dbReference type="WBParaSite" id="scf7180000416786.g670"/>
    </source>
</evidence>
<accession>A0A915NC12</accession>
<sequence length="105" mass="12212">MYLFLLYIVLIILFTTASPLSIFVKISWRENGEEVKYYQYLDKKPSERFNLELTNNLLDNPIHGQTNGYDTYHFSQADPVGKDGKQITSFNLGVSMYGNNVRFVF</sequence>
<keyword evidence="1" id="KW-0732">Signal</keyword>
<keyword evidence="2" id="KW-1185">Reference proteome</keyword>
<feature type="signal peptide" evidence="1">
    <location>
        <begin position="1"/>
        <end position="19"/>
    </location>
</feature>
<proteinExistence type="predicted"/>
<dbReference type="AlphaFoldDB" id="A0A915NC12"/>
<feature type="chain" id="PRO_5037985455" evidence="1">
    <location>
        <begin position="20"/>
        <end position="105"/>
    </location>
</feature>
<reference evidence="3" key="1">
    <citation type="submission" date="2022-11" db="UniProtKB">
        <authorList>
            <consortium name="WormBaseParasite"/>
        </authorList>
    </citation>
    <scope>IDENTIFICATION</scope>
</reference>
<dbReference type="WBParaSite" id="scf7180000416786.g670">
    <property type="protein sequence ID" value="scf7180000416786.g670"/>
    <property type="gene ID" value="scf7180000416786.g670"/>
</dbReference>